<evidence type="ECO:0000256" key="8">
    <source>
        <dbReference type="ARBA" id="ARBA00023170"/>
    </source>
</evidence>
<dbReference type="PANTHER" id="PTHR21137">
    <property type="entry name" value="ODORANT RECEPTOR"/>
    <property type="match status" value="1"/>
</dbReference>
<dbReference type="GO" id="GO:0005886">
    <property type="term" value="C:plasma membrane"/>
    <property type="evidence" value="ECO:0007669"/>
    <property type="project" value="UniProtKB-SubCell"/>
</dbReference>
<feature type="transmembrane region" description="Helical" evidence="10">
    <location>
        <begin position="7"/>
        <end position="29"/>
    </location>
</feature>
<evidence type="ECO:0000256" key="5">
    <source>
        <dbReference type="ARBA" id="ARBA00022725"/>
    </source>
</evidence>
<evidence type="ECO:0000256" key="7">
    <source>
        <dbReference type="ARBA" id="ARBA00023136"/>
    </source>
</evidence>
<evidence type="ECO:0000256" key="3">
    <source>
        <dbReference type="ARBA" id="ARBA00022606"/>
    </source>
</evidence>
<organism evidence="11 12">
    <name type="scientific">Ignelater luminosus</name>
    <name type="common">Cucubano</name>
    <name type="synonym">Pyrophorus luminosus</name>
    <dbReference type="NCBI Taxonomy" id="2038154"/>
    <lineage>
        <taxon>Eukaryota</taxon>
        <taxon>Metazoa</taxon>
        <taxon>Ecdysozoa</taxon>
        <taxon>Arthropoda</taxon>
        <taxon>Hexapoda</taxon>
        <taxon>Insecta</taxon>
        <taxon>Pterygota</taxon>
        <taxon>Neoptera</taxon>
        <taxon>Endopterygota</taxon>
        <taxon>Coleoptera</taxon>
        <taxon>Polyphaga</taxon>
        <taxon>Elateriformia</taxon>
        <taxon>Elateroidea</taxon>
        <taxon>Elateridae</taxon>
        <taxon>Agrypninae</taxon>
        <taxon>Pyrophorini</taxon>
        <taxon>Ignelater</taxon>
    </lineage>
</organism>
<dbReference type="Proteomes" id="UP000801492">
    <property type="component" value="Unassembled WGS sequence"/>
</dbReference>
<protein>
    <recommendedName>
        <fullName evidence="13">Odorant receptor</fullName>
    </recommendedName>
</protein>
<evidence type="ECO:0008006" key="13">
    <source>
        <dbReference type="Google" id="ProtNLM"/>
    </source>
</evidence>
<evidence type="ECO:0000256" key="2">
    <source>
        <dbReference type="ARBA" id="ARBA00022475"/>
    </source>
</evidence>
<dbReference type="EMBL" id="VTPC01078124">
    <property type="protein sequence ID" value="KAF2888345.1"/>
    <property type="molecule type" value="Genomic_DNA"/>
</dbReference>
<keyword evidence="5" id="KW-0552">Olfaction</keyword>
<keyword evidence="9" id="KW-0807">Transducer</keyword>
<dbReference type="OrthoDB" id="6614360at2759"/>
<gene>
    <name evidence="11" type="ORF">ILUMI_17828</name>
</gene>
<reference evidence="11" key="1">
    <citation type="submission" date="2019-08" db="EMBL/GenBank/DDBJ databases">
        <title>The genome of the North American firefly Photinus pyralis.</title>
        <authorList>
            <consortium name="Photinus pyralis genome working group"/>
            <person name="Fallon T.R."/>
            <person name="Sander Lower S.E."/>
            <person name="Weng J.-K."/>
        </authorList>
    </citation>
    <scope>NUCLEOTIDE SEQUENCE</scope>
    <source>
        <strain evidence="11">TRF0915ILg1</strain>
        <tissue evidence="11">Whole body</tissue>
    </source>
</reference>
<comment type="subcellular location">
    <subcellularLocation>
        <location evidence="1">Cell membrane</location>
        <topology evidence="1">Multi-pass membrane protein</topology>
    </subcellularLocation>
</comment>
<dbReference type="GO" id="GO:0005549">
    <property type="term" value="F:odorant binding"/>
    <property type="evidence" value="ECO:0007669"/>
    <property type="project" value="InterPro"/>
</dbReference>
<dbReference type="GO" id="GO:0007165">
    <property type="term" value="P:signal transduction"/>
    <property type="evidence" value="ECO:0007669"/>
    <property type="project" value="UniProtKB-KW"/>
</dbReference>
<evidence type="ECO:0000313" key="12">
    <source>
        <dbReference type="Proteomes" id="UP000801492"/>
    </source>
</evidence>
<keyword evidence="12" id="KW-1185">Reference proteome</keyword>
<evidence type="ECO:0000256" key="1">
    <source>
        <dbReference type="ARBA" id="ARBA00004651"/>
    </source>
</evidence>
<feature type="non-terminal residue" evidence="11">
    <location>
        <position position="104"/>
    </location>
</feature>
<evidence type="ECO:0000256" key="10">
    <source>
        <dbReference type="SAM" id="Phobius"/>
    </source>
</evidence>
<comment type="caution">
    <text evidence="11">The sequence shown here is derived from an EMBL/GenBank/DDBJ whole genome shotgun (WGS) entry which is preliminary data.</text>
</comment>
<keyword evidence="2" id="KW-1003">Cell membrane</keyword>
<evidence type="ECO:0000256" key="4">
    <source>
        <dbReference type="ARBA" id="ARBA00022692"/>
    </source>
</evidence>
<proteinExistence type="predicted"/>
<sequence length="104" mass="11755">RTYQTKIRHIFIFVTLAFQLGFYCIPANYVTDEALSVSYAIYSSKWYSHHFPSLNVPLLLMMQNAQHGITIRAGGLVAINTETFVNVLKVGWSACSIARGLRQN</sequence>
<keyword evidence="6 10" id="KW-1133">Transmembrane helix</keyword>
<accession>A0A8K0G1H7</accession>
<evidence type="ECO:0000256" key="6">
    <source>
        <dbReference type="ARBA" id="ARBA00022989"/>
    </source>
</evidence>
<keyword evidence="8" id="KW-0675">Receptor</keyword>
<keyword evidence="3" id="KW-0716">Sensory transduction</keyword>
<name>A0A8K0G1H7_IGNLU</name>
<dbReference type="PANTHER" id="PTHR21137:SF35">
    <property type="entry name" value="ODORANT RECEPTOR 19A-RELATED"/>
    <property type="match status" value="1"/>
</dbReference>
<dbReference type="AlphaFoldDB" id="A0A8K0G1H7"/>
<evidence type="ECO:0000313" key="11">
    <source>
        <dbReference type="EMBL" id="KAF2888345.1"/>
    </source>
</evidence>
<dbReference type="Pfam" id="PF02949">
    <property type="entry name" value="7tm_6"/>
    <property type="match status" value="1"/>
</dbReference>
<evidence type="ECO:0000256" key="9">
    <source>
        <dbReference type="ARBA" id="ARBA00023224"/>
    </source>
</evidence>
<keyword evidence="4 10" id="KW-0812">Transmembrane</keyword>
<dbReference type="GO" id="GO:0004984">
    <property type="term" value="F:olfactory receptor activity"/>
    <property type="evidence" value="ECO:0007669"/>
    <property type="project" value="InterPro"/>
</dbReference>
<keyword evidence="7 10" id="KW-0472">Membrane</keyword>
<dbReference type="InterPro" id="IPR004117">
    <property type="entry name" value="7tm6_olfct_rcpt"/>
</dbReference>